<dbReference type="Proteomes" id="UP000249828">
    <property type="component" value="Unassembled WGS sequence"/>
</dbReference>
<evidence type="ECO:0000256" key="1">
    <source>
        <dbReference type="SAM" id="MobiDB-lite"/>
    </source>
</evidence>
<gene>
    <name evidence="2" type="ORF">CI088_04950</name>
</gene>
<organism evidence="2 3">
    <name type="scientific">Enterococcus plantarum</name>
    <dbReference type="NCBI Taxonomy" id="1077675"/>
    <lineage>
        <taxon>Bacteria</taxon>
        <taxon>Bacillati</taxon>
        <taxon>Bacillota</taxon>
        <taxon>Bacilli</taxon>
        <taxon>Lactobacillales</taxon>
        <taxon>Enterococcaceae</taxon>
        <taxon>Enterococcus</taxon>
    </lineage>
</organism>
<keyword evidence="3" id="KW-1185">Reference proteome</keyword>
<sequence>MWVTDPSKVTQADVQFNEKYKEYLDILTKPERGLVDEYFQTITEELKTGINQKTGKPLTDLEKAQRWSTIASAIAAVAIGAYYGGKGFTGKGTNAPKTPTLKGNKGGKNYTLDRGKNKGKTGYKKPSGSKLTVETTTNSKIATIHKPNTVIKRVDKNGNLISERIFDDK</sequence>
<protein>
    <submittedName>
        <fullName evidence="2">Uncharacterized protein</fullName>
    </submittedName>
</protein>
<dbReference type="EMBL" id="PIEU01000044">
    <property type="protein sequence ID" value="PZL75508.1"/>
    <property type="molecule type" value="Genomic_DNA"/>
</dbReference>
<reference evidence="2 3" key="1">
    <citation type="submission" date="2017-11" db="EMBL/GenBank/DDBJ databases">
        <title>Draft genome sequence of Enterococcus plantarum TRW2 strain isolated from lettuce.</title>
        <authorList>
            <person name="Kim E.B."/>
            <person name="Marco M.L."/>
            <person name="Williams T.R."/>
            <person name="You I.H."/>
        </authorList>
    </citation>
    <scope>NUCLEOTIDE SEQUENCE [LARGE SCALE GENOMIC DNA]</scope>
    <source>
        <strain evidence="2 3">TRW2</strain>
    </source>
</reference>
<dbReference type="AlphaFoldDB" id="A0A2W3Z5X0"/>
<accession>A0A2W3Z5X0</accession>
<proteinExistence type="predicted"/>
<evidence type="ECO:0000313" key="2">
    <source>
        <dbReference type="EMBL" id="PZL75508.1"/>
    </source>
</evidence>
<dbReference type="RefSeq" id="WP_111247396.1">
    <property type="nucleotide sequence ID" value="NZ_PIEU01000044.1"/>
</dbReference>
<feature type="region of interest" description="Disordered" evidence="1">
    <location>
        <begin position="92"/>
        <end position="131"/>
    </location>
</feature>
<comment type="caution">
    <text evidence="2">The sequence shown here is derived from an EMBL/GenBank/DDBJ whole genome shotgun (WGS) entry which is preliminary data.</text>
</comment>
<evidence type="ECO:0000313" key="3">
    <source>
        <dbReference type="Proteomes" id="UP000249828"/>
    </source>
</evidence>
<name>A0A2W3Z5X0_9ENTE</name>